<keyword evidence="1" id="KW-0812">Transmembrane</keyword>
<keyword evidence="1" id="KW-0472">Membrane</keyword>
<evidence type="ECO:0000313" key="3">
    <source>
        <dbReference type="Proteomes" id="UP001139103"/>
    </source>
</evidence>
<dbReference type="AlphaFoldDB" id="A0A9X1MIJ1"/>
<proteinExistence type="predicted"/>
<feature type="transmembrane region" description="Helical" evidence="1">
    <location>
        <begin position="21"/>
        <end position="41"/>
    </location>
</feature>
<gene>
    <name evidence="2" type="ORF">LOC68_03295</name>
</gene>
<organism evidence="2 3">
    <name type="scientific">Blastopirellula sediminis</name>
    <dbReference type="NCBI Taxonomy" id="2894196"/>
    <lineage>
        <taxon>Bacteria</taxon>
        <taxon>Pseudomonadati</taxon>
        <taxon>Planctomycetota</taxon>
        <taxon>Planctomycetia</taxon>
        <taxon>Pirellulales</taxon>
        <taxon>Pirellulaceae</taxon>
        <taxon>Blastopirellula</taxon>
    </lineage>
</organism>
<feature type="transmembrane region" description="Helical" evidence="1">
    <location>
        <begin position="92"/>
        <end position="112"/>
    </location>
</feature>
<evidence type="ECO:0000256" key="1">
    <source>
        <dbReference type="SAM" id="Phobius"/>
    </source>
</evidence>
<protein>
    <submittedName>
        <fullName evidence="2">Uncharacterized protein</fullName>
    </submittedName>
</protein>
<name>A0A9X1MIJ1_9BACT</name>
<feature type="transmembrane region" description="Helical" evidence="1">
    <location>
        <begin position="62"/>
        <end position="86"/>
    </location>
</feature>
<dbReference type="RefSeq" id="WP_230215752.1">
    <property type="nucleotide sequence ID" value="NZ_JAJKFT010000002.1"/>
</dbReference>
<dbReference type="EMBL" id="JAJKFT010000002">
    <property type="protein sequence ID" value="MCC9627411.1"/>
    <property type="molecule type" value="Genomic_DNA"/>
</dbReference>
<dbReference type="Proteomes" id="UP001139103">
    <property type="component" value="Unassembled WGS sequence"/>
</dbReference>
<reference evidence="2" key="1">
    <citation type="submission" date="2021-11" db="EMBL/GenBank/DDBJ databases">
        <title>Genome sequence.</title>
        <authorList>
            <person name="Sun Q."/>
        </authorList>
    </citation>
    <scope>NUCLEOTIDE SEQUENCE</scope>
    <source>
        <strain evidence="2">JC732</strain>
    </source>
</reference>
<keyword evidence="1" id="KW-1133">Transmembrane helix</keyword>
<evidence type="ECO:0000313" key="2">
    <source>
        <dbReference type="EMBL" id="MCC9627411.1"/>
    </source>
</evidence>
<accession>A0A9X1MIJ1</accession>
<comment type="caution">
    <text evidence="2">The sequence shown here is derived from an EMBL/GenBank/DDBJ whole genome shotgun (WGS) entry which is preliminary data.</text>
</comment>
<sequence>MTYDPPIVVNEPLGKRWLQPLRWHLTALAFFLPFALMLAIHRYLGLSDAMMVAPAPGQPHSILYNILMIGTFWFGVGGYLLHVLLIADRTPIWLFIKLALLAASWALLILMVP</sequence>
<keyword evidence="3" id="KW-1185">Reference proteome</keyword>